<keyword evidence="2" id="KW-1185">Reference proteome</keyword>
<dbReference type="EMBL" id="CAWUOM010000047">
    <property type="protein sequence ID" value="CAK7268506.1"/>
    <property type="molecule type" value="Genomic_DNA"/>
</dbReference>
<sequence length="84" mass="9305">MTGVHRPPNGKDREELELCQLLGIPSAPILTPVALLPEGEGVFQTAEQLQHILDLTFLPKVVELDVLPDKGYGWPREKPKPLTI</sequence>
<organism evidence="1 2">
    <name type="scientific">Sporothrix epigloea</name>
    <dbReference type="NCBI Taxonomy" id="1892477"/>
    <lineage>
        <taxon>Eukaryota</taxon>
        <taxon>Fungi</taxon>
        <taxon>Dikarya</taxon>
        <taxon>Ascomycota</taxon>
        <taxon>Pezizomycotina</taxon>
        <taxon>Sordariomycetes</taxon>
        <taxon>Sordariomycetidae</taxon>
        <taxon>Ophiostomatales</taxon>
        <taxon>Ophiostomataceae</taxon>
        <taxon>Sporothrix</taxon>
    </lineage>
</organism>
<comment type="caution">
    <text evidence="1">The sequence shown here is derived from an EMBL/GenBank/DDBJ whole genome shotgun (WGS) entry which is preliminary data.</text>
</comment>
<gene>
    <name evidence="1" type="ORF">SEPCBS57363_003127</name>
</gene>
<reference evidence="1 2" key="1">
    <citation type="submission" date="2024-01" db="EMBL/GenBank/DDBJ databases">
        <authorList>
            <person name="Allen C."/>
            <person name="Tagirdzhanova G."/>
        </authorList>
    </citation>
    <scope>NUCLEOTIDE SEQUENCE [LARGE SCALE GENOMIC DNA]</scope>
    <source>
        <strain evidence="1 2">CBS 573.63</strain>
    </source>
</reference>
<accession>A0ABP0DJR4</accession>
<dbReference type="Proteomes" id="UP001642501">
    <property type="component" value="Unassembled WGS sequence"/>
</dbReference>
<evidence type="ECO:0000313" key="1">
    <source>
        <dbReference type="EMBL" id="CAK7268506.1"/>
    </source>
</evidence>
<name>A0ABP0DJR4_9PEZI</name>
<protein>
    <submittedName>
        <fullName evidence="1">Uncharacterized protein</fullName>
    </submittedName>
</protein>
<proteinExistence type="predicted"/>
<evidence type="ECO:0000313" key="2">
    <source>
        <dbReference type="Proteomes" id="UP001642501"/>
    </source>
</evidence>